<dbReference type="AlphaFoldDB" id="A0A917RY63"/>
<comment type="caution">
    <text evidence="2">The sequence shown here is derived from an EMBL/GenBank/DDBJ whole genome shotgun (WGS) entry which is preliminary data.</text>
</comment>
<keyword evidence="3" id="KW-1185">Reference proteome</keyword>
<evidence type="ECO:0000313" key="3">
    <source>
        <dbReference type="Proteomes" id="UP000638263"/>
    </source>
</evidence>
<dbReference type="Gene3D" id="3.40.430.10">
    <property type="entry name" value="Dihydrofolate Reductase, subunit A"/>
    <property type="match status" value="1"/>
</dbReference>
<gene>
    <name evidence="2" type="ORF">GCM10011588_65420</name>
</gene>
<proteinExistence type="predicted"/>
<feature type="domain" description="Bacterial bifunctional deaminase-reductase C-terminal" evidence="1">
    <location>
        <begin position="6"/>
        <end position="81"/>
    </location>
</feature>
<reference evidence="2" key="1">
    <citation type="journal article" date="2014" name="Int. J. Syst. Evol. Microbiol.">
        <title>Complete genome sequence of Corynebacterium casei LMG S-19264T (=DSM 44701T), isolated from a smear-ripened cheese.</title>
        <authorList>
            <consortium name="US DOE Joint Genome Institute (JGI-PGF)"/>
            <person name="Walter F."/>
            <person name="Albersmeier A."/>
            <person name="Kalinowski J."/>
            <person name="Ruckert C."/>
        </authorList>
    </citation>
    <scope>NUCLEOTIDE SEQUENCE</scope>
    <source>
        <strain evidence="2">CGMCC 4.3508</strain>
    </source>
</reference>
<evidence type="ECO:0000259" key="1">
    <source>
        <dbReference type="Pfam" id="PF01872"/>
    </source>
</evidence>
<dbReference type="InterPro" id="IPR002734">
    <property type="entry name" value="RibDG_C"/>
</dbReference>
<accession>A0A917RY63</accession>
<protein>
    <recommendedName>
        <fullName evidence="1">Bacterial bifunctional deaminase-reductase C-terminal domain-containing protein</fullName>
    </recommendedName>
</protein>
<name>A0A917RY63_9NOCA</name>
<evidence type="ECO:0000313" key="2">
    <source>
        <dbReference type="EMBL" id="GGL41662.1"/>
    </source>
</evidence>
<sequence length="102" mass="10757">MLPGDPVVSVGELLRRPGRELQIHGSSYLGDALLAAGLVHTVRLTVAPTVLRTGRRLLAGTGPATGLQLSRHEVTDSGLLLLEYEVTGSAPLAEFDGLTQFL</sequence>
<organism evidence="2 3">
    <name type="scientific">Nocardia jinanensis</name>
    <dbReference type="NCBI Taxonomy" id="382504"/>
    <lineage>
        <taxon>Bacteria</taxon>
        <taxon>Bacillati</taxon>
        <taxon>Actinomycetota</taxon>
        <taxon>Actinomycetes</taxon>
        <taxon>Mycobacteriales</taxon>
        <taxon>Nocardiaceae</taxon>
        <taxon>Nocardia</taxon>
    </lineage>
</organism>
<dbReference type="Pfam" id="PF01872">
    <property type="entry name" value="RibD_C"/>
    <property type="match status" value="1"/>
</dbReference>
<dbReference type="GO" id="GO:0009231">
    <property type="term" value="P:riboflavin biosynthetic process"/>
    <property type="evidence" value="ECO:0007669"/>
    <property type="project" value="InterPro"/>
</dbReference>
<dbReference type="GO" id="GO:0008703">
    <property type="term" value="F:5-amino-6-(5-phosphoribosylamino)uracil reductase activity"/>
    <property type="evidence" value="ECO:0007669"/>
    <property type="project" value="InterPro"/>
</dbReference>
<dbReference type="InterPro" id="IPR024072">
    <property type="entry name" value="DHFR-like_dom_sf"/>
</dbReference>
<dbReference type="EMBL" id="BMMH01000028">
    <property type="protein sequence ID" value="GGL41662.1"/>
    <property type="molecule type" value="Genomic_DNA"/>
</dbReference>
<dbReference type="SUPFAM" id="SSF53597">
    <property type="entry name" value="Dihydrofolate reductase-like"/>
    <property type="match status" value="1"/>
</dbReference>
<reference evidence="2" key="2">
    <citation type="submission" date="2020-09" db="EMBL/GenBank/DDBJ databases">
        <authorList>
            <person name="Sun Q."/>
            <person name="Zhou Y."/>
        </authorList>
    </citation>
    <scope>NUCLEOTIDE SEQUENCE</scope>
    <source>
        <strain evidence="2">CGMCC 4.3508</strain>
    </source>
</reference>
<dbReference type="Proteomes" id="UP000638263">
    <property type="component" value="Unassembled WGS sequence"/>
</dbReference>